<dbReference type="GO" id="GO:0016491">
    <property type="term" value="F:oxidoreductase activity"/>
    <property type="evidence" value="ECO:0007669"/>
    <property type="project" value="InterPro"/>
</dbReference>
<evidence type="ECO:0000259" key="1">
    <source>
        <dbReference type="PROSITE" id="PS51352"/>
    </source>
</evidence>
<proteinExistence type="predicted"/>
<dbReference type="AlphaFoldDB" id="A0A975A2E7"/>
<dbReference type="GO" id="GO:0016209">
    <property type="term" value="F:antioxidant activity"/>
    <property type="evidence" value="ECO:0007669"/>
    <property type="project" value="InterPro"/>
</dbReference>
<accession>A0A975A2E7</accession>
<feature type="domain" description="Thioredoxin" evidence="1">
    <location>
        <begin position="50"/>
        <end position="189"/>
    </location>
</feature>
<keyword evidence="3" id="KW-1185">Reference proteome</keyword>
<dbReference type="Gene3D" id="3.40.30.10">
    <property type="entry name" value="Glutaredoxin"/>
    <property type="match status" value="1"/>
</dbReference>
<dbReference type="InterPro" id="IPR013766">
    <property type="entry name" value="Thioredoxin_domain"/>
</dbReference>
<evidence type="ECO:0000313" key="2">
    <source>
        <dbReference type="EMBL" id="QSE99381.1"/>
    </source>
</evidence>
<dbReference type="PANTHER" id="PTHR42852:SF17">
    <property type="entry name" value="THIOREDOXIN-LIKE PROTEIN HI_1115"/>
    <property type="match status" value="1"/>
</dbReference>
<dbReference type="EMBL" id="CP070608">
    <property type="protein sequence ID" value="QSE99381.1"/>
    <property type="molecule type" value="Genomic_DNA"/>
</dbReference>
<organism evidence="2 3">
    <name type="scientific">Fulvivirga lutea</name>
    <dbReference type="NCBI Taxonomy" id="2810512"/>
    <lineage>
        <taxon>Bacteria</taxon>
        <taxon>Pseudomonadati</taxon>
        <taxon>Bacteroidota</taxon>
        <taxon>Cytophagia</taxon>
        <taxon>Cytophagales</taxon>
        <taxon>Fulvivirgaceae</taxon>
        <taxon>Fulvivirga</taxon>
    </lineage>
</organism>
<gene>
    <name evidence="2" type="ORF">JR347_11750</name>
</gene>
<dbReference type="InterPro" id="IPR036249">
    <property type="entry name" value="Thioredoxin-like_sf"/>
</dbReference>
<dbReference type="PANTHER" id="PTHR42852">
    <property type="entry name" value="THIOL:DISULFIDE INTERCHANGE PROTEIN DSBE"/>
    <property type="match status" value="1"/>
</dbReference>
<dbReference type="SUPFAM" id="SSF52833">
    <property type="entry name" value="Thioredoxin-like"/>
    <property type="match status" value="1"/>
</dbReference>
<dbReference type="KEGG" id="fuv:JR347_11750"/>
<dbReference type="Proteomes" id="UP000662783">
    <property type="component" value="Chromosome"/>
</dbReference>
<protein>
    <submittedName>
        <fullName evidence="2">TlpA family protein disulfide reductase</fullName>
    </submittedName>
</protein>
<dbReference type="InterPro" id="IPR000866">
    <property type="entry name" value="AhpC/TSA"/>
</dbReference>
<evidence type="ECO:0000313" key="3">
    <source>
        <dbReference type="Proteomes" id="UP000662783"/>
    </source>
</evidence>
<sequence length="190" mass="21323">MIKEMKSWGVILVIFLGLYLTGLHTEVAALAQRAILTTGLISADTNTDSDTEQKVDYNFKLKNLNGETVSLEDYKGKVIFLNIWATWCAPCIAEMPNIQSLYDKVDKDKIAFVMLSMDNSEAKAKKFIDKKGFTFPTFIAASDVPDLFRVPSIPTTFVISKDGKVASKNVGMANYDKKKFREFLEELAEK</sequence>
<dbReference type="PROSITE" id="PS51352">
    <property type="entry name" value="THIOREDOXIN_2"/>
    <property type="match status" value="1"/>
</dbReference>
<dbReference type="Pfam" id="PF00578">
    <property type="entry name" value="AhpC-TSA"/>
    <property type="match status" value="1"/>
</dbReference>
<reference evidence="2" key="1">
    <citation type="submission" date="2021-02" db="EMBL/GenBank/DDBJ databases">
        <title>Fulvivirga sp. S481 isolated from sea water.</title>
        <authorList>
            <person name="Bae S.S."/>
            <person name="Baek K."/>
        </authorList>
    </citation>
    <scope>NUCLEOTIDE SEQUENCE</scope>
    <source>
        <strain evidence="2">S481</strain>
    </source>
</reference>
<name>A0A975A2E7_9BACT</name>
<dbReference type="InterPro" id="IPR050553">
    <property type="entry name" value="Thioredoxin_ResA/DsbE_sf"/>
</dbReference>
<dbReference type="CDD" id="cd02966">
    <property type="entry name" value="TlpA_like_family"/>
    <property type="match status" value="1"/>
</dbReference>